<dbReference type="AlphaFoldDB" id="A0A812LZ17"/>
<proteinExistence type="inferred from homology"/>
<feature type="compositionally biased region" description="Low complexity" evidence="5">
    <location>
        <begin position="26"/>
        <end position="39"/>
    </location>
</feature>
<accession>A0A812LZ17</accession>
<comment type="similarity">
    <text evidence="1">Belongs to the metallo-dependent hydrolases superfamily. TatD-type hydrolase family.</text>
</comment>
<sequence length="544" mass="59715">MARWHLGGSAGKREDFKAGGTGGAGPYSNSNASGPSGPSHRGPRWEPEPRQDDTGARVWYFGFGANINPWKLRERRGIIPLAEIPGKVAGWRLLFNHKGGMGNVQRLDELPADDGPDAVHGILLQLSTRDFAKLCQIEYEYRTTELNVQSYDGRVIAAQAFVSPAEWKLPTSVAPPERYLKLIREGCKEMGIDFSYQRWLQSISSNKGQRGPEYWDAPGNKQKRAKKGQAPAALSHFAVGAGEVGSLVDIGANLGKCSPQDLAAQLLRASASQVSHVILTGCSVKGSRDASRLCREWTGSELCSVRSESTRCRIQETGVQVLPNLFFTAGVHPHDAKSCNPETLDALRSLAAERACVSIGECGLDYDRMFSGRDVQLHWCRQQVELAVELHMPLFLHERDRDASKGKPLGSSDDLQRILAESGVCPKMACIHCFTGKAEDLNTYVSRGYFIGLTGFAAMKKRGAHIRQLLQDGTIPLEQLMIETDCPFMLPDREYLPDTLGVRGRTNEPCCMPAICRAVAECLEVPAEEVAKVTTANARRFFGL</sequence>
<dbReference type="EMBL" id="CAJNJA010009942">
    <property type="protein sequence ID" value="CAE7252197.1"/>
    <property type="molecule type" value="Genomic_DNA"/>
</dbReference>
<dbReference type="OrthoDB" id="6079689at2759"/>
<evidence type="ECO:0000256" key="5">
    <source>
        <dbReference type="SAM" id="MobiDB-lite"/>
    </source>
</evidence>
<evidence type="ECO:0000313" key="6">
    <source>
        <dbReference type="EMBL" id="CAE7252197.1"/>
    </source>
</evidence>
<dbReference type="InterPro" id="IPR050891">
    <property type="entry name" value="TatD-type_Hydrolase"/>
</dbReference>
<reference evidence="6" key="1">
    <citation type="submission" date="2021-02" db="EMBL/GenBank/DDBJ databases">
        <authorList>
            <person name="Dougan E. K."/>
            <person name="Rhodes N."/>
            <person name="Thang M."/>
            <person name="Chan C."/>
        </authorList>
    </citation>
    <scope>NUCLEOTIDE SEQUENCE</scope>
</reference>
<dbReference type="PANTHER" id="PTHR10060:SF15">
    <property type="entry name" value="DEOXYRIBONUCLEASE TATDN1"/>
    <property type="match status" value="1"/>
</dbReference>
<protein>
    <submittedName>
        <fullName evidence="6">TatD protein</fullName>
    </submittedName>
</protein>
<evidence type="ECO:0000256" key="4">
    <source>
        <dbReference type="ARBA" id="ARBA00022801"/>
    </source>
</evidence>
<dbReference type="CDD" id="cd01310">
    <property type="entry name" value="TatD_DNAse"/>
    <property type="match status" value="1"/>
</dbReference>
<gene>
    <name evidence="6" type="primary">tatD</name>
    <name evidence="6" type="ORF">SNEC2469_LOCUS5290</name>
</gene>
<organism evidence="6 7">
    <name type="scientific">Symbiodinium necroappetens</name>
    <dbReference type="NCBI Taxonomy" id="1628268"/>
    <lineage>
        <taxon>Eukaryota</taxon>
        <taxon>Sar</taxon>
        <taxon>Alveolata</taxon>
        <taxon>Dinophyceae</taxon>
        <taxon>Suessiales</taxon>
        <taxon>Symbiodiniaceae</taxon>
        <taxon>Symbiodinium</taxon>
    </lineage>
</organism>
<feature type="region of interest" description="Disordered" evidence="5">
    <location>
        <begin position="1"/>
        <end position="51"/>
    </location>
</feature>
<dbReference type="Gene3D" id="3.20.20.140">
    <property type="entry name" value="Metal-dependent hydrolases"/>
    <property type="match status" value="1"/>
</dbReference>
<evidence type="ECO:0000256" key="2">
    <source>
        <dbReference type="ARBA" id="ARBA00022722"/>
    </source>
</evidence>
<dbReference type="GO" id="GO:0008310">
    <property type="term" value="F:single-stranded DNA 3'-5' DNA exonuclease activity"/>
    <property type="evidence" value="ECO:0007669"/>
    <property type="project" value="TreeGrafter"/>
</dbReference>
<evidence type="ECO:0000256" key="3">
    <source>
        <dbReference type="ARBA" id="ARBA00022723"/>
    </source>
</evidence>
<dbReference type="Proteomes" id="UP000601435">
    <property type="component" value="Unassembled WGS sequence"/>
</dbReference>
<dbReference type="Gene3D" id="3.10.490.10">
    <property type="entry name" value="Gamma-glutamyl cyclotransferase-like"/>
    <property type="match status" value="1"/>
</dbReference>
<dbReference type="Pfam" id="PF01026">
    <property type="entry name" value="TatD_DNase"/>
    <property type="match status" value="1"/>
</dbReference>
<keyword evidence="2" id="KW-0540">Nuclease</keyword>
<name>A0A812LZ17_9DINO</name>
<dbReference type="PANTHER" id="PTHR10060">
    <property type="entry name" value="TATD FAMILY DEOXYRIBONUCLEASE"/>
    <property type="match status" value="1"/>
</dbReference>
<dbReference type="GO" id="GO:0046872">
    <property type="term" value="F:metal ion binding"/>
    <property type="evidence" value="ECO:0007669"/>
    <property type="project" value="UniProtKB-KW"/>
</dbReference>
<keyword evidence="3" id="KW-0479">Metal-binding</keyword>
<dbReference type="InterPro" id="IPR032466">
    <property type="entry name" value="Metal_Hydrolase"/>
</dbReference>
<evidence type="ECO:0000313" key="7">
    <source>
        <dbReference type="Proteomes" id="UP000601435"/>
    </source>
</evidence>
<comment type="caution">
    <text evidence="6">The sequence shown here is derived from an EMBL/GenBank/DDBJ whole genome shotgun (WGS) entry which is preliminary data.</text>
</comment>
<keyword evidence="7" id="KW-1185">Reference proteome</keyword>
<dbReference type="InterPro" id="IPR001130">
    <property type="entry name" value="TatD-like"/>
</dbReference>
<keyword evidence="4" id="KW-0378">Hydrolase</keyword>
<dbReference type="GO" id="GO:0005829">
    <property type="term" value="C:cytosol"/>
    <property type="evidence" value="ECO:0007669"/>
    <property type="project" value="TreeGrafter"/>
</dbReference>
<dbReference type="SUPFAM" id="SSF51556">
    <property type="entry name" value="Metallo-dependent hydrolases"/>
    <property type="match status" value="1"/>
</dbReference>
<evidence type="ECO:0000256" key="1">
    <source>
        <dbReference type="ARBA" id="ARBA00009275"/>
    </source>
</evidence>